<feature type="region of interest" description="Disordered" evidence="9">
    <location>
        <begin position="2450"/>
        <end position="2474"/>
    </location>
</feature>
<dbReference type="InterPro" id="IPR000330">
    <property type="entry name" value="SNF2_N"/>
</dbReference>
<evidence type="ECO:0000256" key="8">
    <source>
        <dbReference type="ARBA" id="ARBA00023242"/>
    </source>
</evidence>
<evidence type="ECO:0000256" key="5">
    <source>
        <dbReference type="ARBA" id="ARBA00022806"/>
    </source>
</evidence>
<feature type="region of interest" description="Disordered" evidence="9">
    <location>
        <begin position="1524"/>
        <end position="1548"/>
    </location>
</feature>
<evidence type="ECO:0000256" key="6">
    <source>
        <dbReference type="ARBA" id="ARBA00022840"/>
    </source>
</evidence>
<dbReference type="InterPro" id="IPR044574">
    <property type="entry name" value="ARIP4-like"/>
</dbReference>
<evidence type="ECO:0000313" key="13">
    <source>
        <dbReference type="Proteomes" id="UP000410492"/>
    </source>
</evidence>
<dbReference type="SUPFAM" id="SSF52540">
    <property type="entry name" value="P-loop containing nucleoside triphosphate hydrolases"/>
    <property type="match status" value="2"/>
</dbReference>
<keyword evidence="8" id="KW-0539">Nucleus</keyword>
<dbReference type="Pfam" id="PF00271">
    <property type="entry name" value="Helicase_C"/>
    <property type="match status" value="1"/>
</dbReference>
<feature type="compositionally biased region" description="Basic and acidic residues" evidence="9">
    <location>
        <begin position="586"/>
        <end position="596"/>
    </location>
</feature>
<feature type="compositionally biased region" description="Basic and acidic residues" evidence="9">
    <location>
        <begin position="2296"/>
        <end position="2305"/>
    </location>
</feature>
<dbReference type="Pfam" id="PF00176">
    <property type="entry name" value="SNF2-rel_dom"/>
    <property type="match status" value="1"/>
</dbReference>
<dbReference type="SMART" id="SM00487">
    <property type="entry name" value="DEXDc"/>
    <property type="match status" value="1"/>
</dbReference>
<comment type="similarity">
    <text evidence="2">Belongs to the SNF2/RAD54 helicase family.</text>
</comment>
<keyword evidence="5" id="KW-0347">Helicase</keyword>
<gene>
    <name evidence="12" type="ORF">CALMAC_LOCUS6763</name>
</gene>
<feature type="compositionally biased region" description="Polar residues" evidence="9">
    <location>
        <begin position="2307"/>
        <end position="2331"/>
    </location>
</feature>
<feature type="compositionally biased region" description="Low complexity" evidence="9">
    <location>
        <begin position="2262"/>
        <end position="2288"/>
    </location>
</feature>
<keyword evidence="13" id="KW-1185">Reference proteome</keyword>
<dbReference type="InterPro" id="IPR014001">
    <property type="entry name" value="Helicase_ATP-bd"/>
</dbReference>
<feature type="domain" description="Helicase C-terminal" evidence="11">
    <location>
        <begin position="1962"/>
        <end position="2131"/>
    </location>
</feature>
<accession>A0A653C730</accession>
<dbReference type="InterPro" id="IPR001650">
    <property type="entry name" value="Helicase_C-like"/>
</dbReference>
<feature type="compositionally biased region" description="Basic and acidic residues" evidence="9">
    <location>
        <begin position="348"/>
        <end position="362"/>
    </location>
</feature>
<feature type="compositionally biased region" description="Basic and acidic residues" evidence="9">
    <location>
        <begin position="657"/>
        <end position="718"/>
    </location>
</feature>
<reference evidence="12 13" key="1">
    <citation type="submission" date="2019-01" db="EMBL/GenBank/DDBJ databases">
        <authorList>
            <person name="Sayadi A."/>
        </authorList>
    </citation>
    <scope>NUCLEOTIDE SEQUENCE [LARGE SCALE GENOMIC DNA]</scope>
</reference>
<keyword evidence="3" id="KW-0547">Nucleotide-binding</keyword>
<feature type="compositionally biased region" description="Basic and acidic residues" evidence="9">
    <location>
        <begin position="772"/>
        <end position="826"/>
    </location>
</feature>
<feature type="region of interest" description="Disordered" evidence="9">
    <location>
        <begin position="2262"/>
        <end position="2331"/>
    </location>
</feature>
<feature type="compositionally biased region" description="Basic and acidic residues" evidence="9">
    <location>
        <begin position="1409"/>
        <end position="1438"/>
    </location>
</feature>
<feature type="region of interest" description="Disordered" evidence="9">
    <location>
        <begin position="1239"/>
        <end position="1298"/>
    </location>
</feature>
<dbReference type="Proteomes" id="UP000410492">
    <property type="component" value="Unassembled WGS sequence"/>
</dbReference>
<feature type="compositionally biased region" description="Basic residues" evidence="9">
    <location>
        <begin position="1255"/>
        <end position="1265"/>
    </location>
</feature>
<evidence type="ECO:0000256" key="3">
    <source>
        <dbReference type="ARBA" id="ARBA00022741"/>
    </source>
</evidence>
<feature type="compositionally biased region" description="Polar residues" evidence="9">
    <location>
        <begin position="1524"/>
        <end position="1536"/>
    </location>
</feature>
<dbReference type="InterPro" id="IPR049730">
    <property type="entry name" value="SNF2/RAD54-like_C"/>
</dbReference>
<evidence type="ECO:0000256" key="9">
    <source>
        <dbReference type="SAM" id="MobiDB-lite"/>
    </source>
</evidence>
<feature type="compositionally biased region" description="Low complexity" evidence="9">
    <location>
        <begin position="1382"/>
        <end position="1393"/>
    </location>
</feature>
<evidence type="ECO:0000259" key="11">
    <source>
        <dbReference type="PROSITE" id="PS51194"/>
    </source>
</evidence>
<dbReference type="OrthoDB" id="9900844at2759"/>
<dbReference type="CDD" id="cd18793">
    <property type="entry name" value="SF2_C_SNF"/>
    <property type="match status" value="1"/>
</dbReference>
<dbReference type="EMBL" id="CAACVG010007110">
    <property type="protein sequence ID" value="VEN43707.1"/>
    <property type="molecule type" value="Genomic_DNA"/>
</dbReference>
<feature type="compositionally biased region" description="Acidic residues" evidence="9">
    <location>
        <begin position="1074"/>
        <end position="1086"/>
    </location>
</feature>
<feature type="compositionally biased region" description="Basic and acidic residues" evidence="9">
    <location>
        <begin position="1063"/>
        <end position="1073"/>
    </location>
</feature>
<evidence type="ECO:0000256" key="7">
    <source>
        <dbReference type="ARBA" id="ARBA00023125"/>
    </source>
</evidence>
<evidence type="ECO:0000256" key="1">
    <source>
        <dbReference type="ARBA" id="ARBA00004123"/>
    </source>
</evidence>
<evidence type="ECO:0000259" key="10">
    <source>
        <dbReference type="PROSITE" id="PS51192"/>
    </source>
</evidence>
<feature type="compositionally biased region" description="Basic and acidic residues" evidence="9">
    <location>
        <begin position="731"/>
        <end position="758"/>
    </location>
</feature>
<dbReference type="GO" id="GO:0004386">
    <property type="term" value="F:helicase activity"/>
    <property type="evidence" value="ECO:0007669"/>
    <property type="project" value="UniProtKB-KW"/>
</dbReference>
<keyword evidence="6" id="KW-0067">ATP-binding</keyword>
<feature type="domain" description="Helicase ATP-binding" evidence="10">
    <location>
        <begin position="1601"/>
        <end position="1789"/>
    </location>
</feature>
<feature type="compositionally biased region" description="Basic and acidic residues" evidence="9">
    <location>
        <begin position="479"/>
        <end position="512"/>
    </location>
</feature>
<comment type="subcellular location">
    <subcellularLocation>
        <location evidence="1">Nucleus</location>
    </subcellularLocation>
</comment>
<dbReference type="InterPro" id="IPR027417">
    <property type="entry name" value="P-loop_NTPase"/>
</dbReference>
<dbReference type="Gene3D" id="3.40.50.300">
    <property type="entry name" value="P-loop containing nucleotide triphosphate hydrolases"/>
    <property type="match status" value="1"/>
</dbReference>
<dbReference type="InterPro" id="IPR038718">
    <property type="entry name" value="SNF2-like_sf"/>
</dbReference>
<feature type="compositionally biased region" description="Basic and acidic residues" evidence="9">
    <location>
        <begin position="519"/>
        <end position="528"/>
    </location>
</feature>
<evidence type="ECO:0008006" key="14">
    <source>
        <dbReference type="Google" id="ProtNLM"/>
    </source>
</evidence>
<organism evidence="12 13">
    <name type="scientific">Callosobruchus maculatus</name>
    <name type="common">Southern cowpea weevil</name>
    <name type="synonym">Pulse bruchid</name>
    <dbReference type="NCBI Taxonomy" id="64391"/>
    <lineage>
        <taxon>Eukaryota</taxon>
        <taxon>Metazoa</taxon>
        <taxon>Ecdysozoa</taxon>
        <taxon>Arthropoda</taxon>
        <taxon>Hexapoda</taxon>
        <taxon>Insecta</taxon>
        <taxon>Pterygota</taxon>
        <taxon>Neoptera</taxon>
        <taxon>Endopterygota</taxon>
        <taxon>Coleoptera</taxon>
        <taxon>Polyphaga</taxon>
        <taxon>Cucujiformia</taxon>
        <taxon>Chrysomeloidea</taxon>
        <taxon>Chrysomelidae</taxon>
        <taxon>Bruchinae</taxon>
        <taxon>Bruchini</taxon>
        <taxon>Callosobruchus</taxon>
    </lineage>
</organism>
<feature type="compositionally biased region" description="Basic and acidic residues" evidence="9">
    <location>
        <begin position="405"/>
        <end position="441"/>
    </location>
</feature>
<dbReference type="PANTHER" id="PTHR45797:SF3">
    <property type="entry name" value="TRANSCRIPTIONAL REGULATOR ATRX HOMOLOG"/>
    <property type="match status" value="1"/>
</dbReference>
<keyword evidence="4" id="KW-0378">Hydrolase</keyword>
<feature type="compositionally biased region" description="Acidic residues" evidence="9">
    <location>
        <begin position="1145"/>
        <end position="1164"/>
    </location>
</feature>
<feature type="compositionally biased region" description="Basic and acidic residues" evidence="9">
    <location>
        <begin position="1087"/>
        <end position="1116"/>
    </location>
</feature>
<evidence type="ECO:0000256" key="4">
    <source>
        <dbReference type="ARBA" id="ARBA00022801"/>
    </source>
</evidence>
<feature type="region of interest" description="Disordered" evidence="9">
    <location>
        <begin position="301"/>
        <end position="840"/>
    </location>
</feature>
<dbReference type="GO" id="GO:0003677">
    <property type="term" value="F:DNA binding"/>
    <property type="evidence" value="ECO:0007669"/>
    <property type="project" value="UniProtKB-KW"/>
</dbReference>
<dbReference type="GO" id="GO:0005524">
    <property type="term" value="F:ATP binding"/>
    <property type="evidence" value="ECO:0007669"/>
    <property type="project" value="UniProtKB-KW"/>
</dbReference>
<feature type="compositionally biased region" description="Acidic residues" evidence="9">
    <location>
        <begin position="535"/>
        <end position="546"/>
    </location>
</feature>
<feature type="region of interest" description="Disordered" evidence="9">
    <location>
        <begin position="2606"/>
        <end position="2630"/>
    </location>
</feature>
<feature type="compositionally biased region" description="Acidic residues" evidence="9">
    <location>
        <begin position="1321"/>
        <end position="1333"/>
    </location>
</feature>
<feature type="region of interest" description="Disordered" evidence="9">
    <location>
        <begin position="940"/>
        <end position="962"/>
    </location>
</feature>
<feature type="compositionally biased region" description="Basic and acidic residues" evidence="9">
    <location>
        <begin position="1341"/>
        <end position="1377"/>
    </location>
</feature>
<dbReference type="GO" id="GO:0016887">
    <property type="term" value="F:ATP hydrolysis activity"/>
    <property type="evidence" value="ECO:0007669"/>
    <property type="project" value="InterPro"/>
</dbReference>
<feature type="compositionally biased region" description="Basic and acidic residues" evidence="9">
    <location>
        <begin position="610"/>
        <end position="626"/>
    </location>
</feature>
<dbReference type="Gene3D" id="3.40.50.10810">
    <property type="entry name" value="Tandem AAA-ATPase domain"/>
    <property type="match status" value="1"/>
</dbReference>
<feature type="compositionally biased region" description="Low complexity" evidence="9">
    <location>
        <begin position="2454"/>
        <end position="2464"/>
    </location>
</feature>
<protein>
    <recommendedName>
        <fullName evidence="14">Helicase ATP-binding domain-containing protein</fullName>
    </recommendedName>
</protein>
<dbReference type="SMART" id="SM00490">
    <property type="entry name" value="HELICc"/>
    <property type="match status" value="1"/>
</dbReference>
<sequence length="2630" mass="293175">MSDEEQMQKTLNLTLEELSKFSKALENKCARLIEQNNSNIELDINCIKDVALKLVKTLRNSKGNIFALLSFIDDEIKQVNAARESVLFQEIIEKIQESRTCSVISENGKVVFKQPVDKEVMVNLEEIVVKQDIVAESTSQAPGIQSEDEDTEEVKFIGESVPQPKMFNLSLRKKVGRSDTEETDDNWEDTLIRNGVKKEIKPEVTSTRCINVTSYSLDAPAGDPSVSSGNVFTLDRDVLDLGPDPNNATEKLTNKNIVKDTEYVEHDNIIKSEDLPAIEDIQMKSEPAVEDSKSKYADVGLMNGEGGDSDSVWSNETIKEWNGIDEDQLSDECGSLELAPTQTIELASSKEETSENKNEKPIAEVSSSITEESDQDEGVSRCSLDSLFSENDPVITTDPSPVSVDTHEQVAESDGKNDQQKAHDSDKHSDNKSTEEKSKDEYAEDTLSLDILAQRDTSMDHVSLSDETDVSNEKLLTGKQDKKAICEKNMEDQESQSEKSTENEDTEKKPAEIVDNEEERMHNDKITEMDGVIVIDDDSSDEEESEKEFSLDTELADIAGRQSVTDKPSKLVEQNVGLKESDIEDLCAKDDQKDSGGMDLGRPVAEGGSAEDRETNADNKTDKVTLTDKVSVTLDGNSDRKLLEVNLANEDSSICMRDSKKTRESDSNPQKTHEDDPNPQKTHEGDPYSQKTHEYDPNPQKTHEGDLNYQKTHEDDPNPQKTLEGDPNPQKTHEGDSNSQKTHVDDPNPQKTHVDDPNPQKMNEGDLNPQKTHGDDPNPQKMHEGDPNPQKTHEDDLNPQKTHEDDPNPQKTQENDPNRQKTHEGDLNPQKTYEDNPYTANVLAEKDNMAIEVEKNKPGSQVTDTSDSDTVTYDIEEALRKTDMDKVNTRDTNGENICEQADVDHGEKLDVSATDSDATYIDSTQGTSKSQVPTVMVDHTTGKNRKSAANCDTSHSRPGSKLSDCESFVFDCSQNESVGENHSEVDDDLKQAHEPVDSKGVDNVPSSRCEVLESSLAEVPDLEASTKDDIEDSQLVDVVMEEILDNRENTGKGLEPDTTCISVKEEPADRTAEDMEDDDEEDEEEEKGVGKLGDELLELFREVEMKKDGAAAPKKEEEEEDDVTSDGGGYRSDDAEAIFKAMQEDSTDTSESPDTDDDDGDLSILDDSDIELLVESKPDEAPDNTENVGLKQDFMKTLRLKEMKMDRCYVRVERADFKKLSTTWRRTETEDSIDRLCDLSTINAKNAAGEEPPKPRHRKKRKKGGSHLSEDIFDSSGSGHSSDVEVWTGRGSSPDVSINVQQKVDAMLASLALKGIKDSDADTDTDTDTDTDDTDRRKTKKKDDRETKGSEQTKLTEEEKAKKKWRNDKLLREKLDSDDSSDSSTSSKSSDSSSGKRRKKKYEDDDPDYQVKFDEASDDELRKKRMSYKEDNLKKLTEFSDDSSDGEKIQLDDTTDDSDVEFVFNDVELSSPDVSSSQKGGHRRNIRALMSDADLERATLLAKEAEEQRIGRLKSRQKLRETLSQSLSGTLNGTEESLQDEDDEMSAATQQAEEGLVLDVDERTNRPLVQVDAQLTKILKSHQKAGIQFMWDCCYESLERIKAKDLGSGCILAHCMGLGKTLQVLALIHTLFAYKETGAKHALVVCPLSTVSNWKKEVRLRLKDVKKNFEVFTIGSTQEIARQKPILKQWYCAKRSILIMGYDRYECLTNEEKLSKASADFRTLVLNSLVDPGPDLIVCDEGHLLRSKKAVKVQALNKVRTKRRIVLTGTPLQNNLIEYYHMVQFVKPNLLGNLKEFKTNFVNPITNGQYEDSTKEDIKLMKKRTHVLHNYLKQTIQRFEDTELQTYLKKMHHYAVFVQLHPVQVEFYKKFLDIAFAAQQEEQRKTSKQKGFLSDFAVFQYICTHPYLLKIMDKRRNSNEREQDVIIADDVRPAECNVGKWWKDGMPEDAENAIEYGTKLLVVRHILEECEEIGDKVLIFSQSLGELDLIEHFLKNCGTSKCPSWKKDVDYTRMDGTVKPESRTGICDRFNNKSNTKLRLLLISIRVGGLGLNLTAANRVITMTVCWNPSYDLQSIFRVYRFGQEKPVYVYRLIALDTMEEKAYQRTVTKLAVAHRVIDKYQIKRHYKSVDLQAMYSCYPTPNKQRPMPNVPEDEVLAKLILKLPLIYKYHEQQALLANRPEDDLNEQEKLAAWEEFEKEKTAQKAAKEAAAMAATFAKEAAAASAEAMAALAATKAGGPVPLSSWGPTFNTAYSLCPPATSTSTGNTTTTGGHVTEANGAAPANNNATSQAPSKVVERGDHHPANNEGTNNGSGQSEAINSTTQAKNDTSSAALKFSEALEQLAKLQNHAARLNRKTHLPSGGPGGAQPPRPPLHRTLQQPLHRPRLPRQADDAPIDLTMPGPKRPAVVRGLPKDPLVTSSNGTENVAGPTIPHKAMRWTDRQKTNQVEQHLKNQNQKENQQQIGRFNKTSYKRNRDVDVAAASKAAQMDHAYSATKIPVKRKNDHLNTLKGAGVGVTSTTVPQKKARNNTVLRMNPCALLQPASARAIAAAAAAVSKSTPEGATIDLSDDEVELVSTATAPPKPPHDDIINTLSRSGITVTQLAPQTSDNRTSKAAPLASTDEVITLE</sequence>
<keyword evidence="7" id="KW-0238">DNA-binding</keyword>
<evidence type="ECO:0000313" key="12">
    <source>
        <dbReference type="EMBL" id="VEN43707.1"/>
    </source>
</evidence>
<feature type="region of interest" description="Disordered" evidence="9">
    <location>
        <begin position="2356"/>
        <end position="2432"/>
    </location>
</feature>
<proteinExistence type="inferred from homology"/>
<name>A0A653C730_CALMS</name>
<dbReference type="GO" id="GO:0005634">
    <property type="term" value="C:nucleus"/>
    <property type="evidence" value="ECO:0007669"/>
    <property type="project" value="UniProtKB-SubCell"/>
</dbReference>
<evidence type="ECO:0000256" key="2">
    <source>
        <dbReference type="ARBA" id="ARBA00007025"/>
    </source>
</evidence>
<dbReference type="PANTHER" id="PTHR45797">
    <property type="entry name" value="RAD54-LIKE"/>
    <property type="match status" value="1"/>
</dbReference>
<feature type="region of interest" description="Disordered" evidence="9">
    <location>
        <begin position="1314"/>
        <end position="1456"/>
    </location>
</feature>
<feature type="region of interest" description="Disordered" evidence="9">
    <location>
        <begin position="1045"/>
        <end position="1164"/>
    </location>
</feature>
<dbReference type="PROSITE" id="PS51192">
    <property type="entry name" value="HELICASE_ATP_BIND_1"/>
    <property type="match status" value="1"/>
</dbReference>
<dbReference type="PROSITE" id="PS51194">
    <property type="entry name" value="HELICASE_CTER"/>
    <property type="match status" value="1"/>
</dbReference>